<feature type="compositionally biased region" description="Basic and acidic residues" evidence="1">
    <location>
        <begin position="7"/>
        <end position="20"/>
    </location>
</feature>
<accession>A0A2R7YW86</accession>
<protein>
    <submittedName>
        <fullName evidence="2">Uncharacterized protein</fullName>
    </submittedName>
</protein>
<evidence type="ECO:0000256" key="1">
    <source>
        <dbReference type="SAM" id="MobiDB-lite"/>
    </source>
</evidence>
<evidence type="ECO:0000313" key="3">
    <source>
        <dbReference type="Proteomes" id="UP000244867"/>
    </source>
</evidence>
<name>A0A2R7YW86_9ACTN</name>
<dbReference type="Proteomes" id="UP000244867">
    <property type="component" value="Unassembled WGS sequence"/>
</dbReference>
<evidence type="ECO:0000313" key="2">
    <source>
        <dbReference type="EMBL" id="PUA80638.1"/>
    </source>
</evidence>
<dbReference type="EMBL" id="PYXZ01000005">
    <property type="protein sequence ID" value="PUA80638.1"/>
    <property type="molecule type" value="Genomic_DNA"/>
</dbReference>
<reference evidence="2 3" key="1">
    <citation type="submission" date="2018-03" db="EMBL/GenBank/DDBJ databases">
        <authorList>
            <person name="Keele B.F."/>
        </authorList>
    </citation>
    <scope>NUCLEOTIDE SEQUENCE [LARGE SCALE GENOMIC DNA]</scope>
    <source>
        <strain evidence="2 3">IB-3</strain>
    </source>
</reference>
<keyword evidence="3" id="KW-1185">Reference proteome</keyword>
<proteinExistence type="predicted"/>
<comment type="caution">
    <text evidence="2">The sequence shown here is derived from an EMBL/GenBank/DDBJ whole genome shotgun (WGS) entry which is preliminary data.</text>
</comment>
<feature type="region of interest" description="Disordered" evidence="1">
    <location>
        <begin position="1"/>
        <end position="22"/>
    </location>
</feature>
<gene>
    <name evidence="2" type="ORF">C7S10_12850</name>
</gene>
<sequence length="87" mass="9661">MRPRLGHSSDTREDRVHLPVDGRTGAVPVDAVRSVDARWRQIAVGGRWTTQSAATPAIQFGTVAAHRSRKASYDAICRHPHEALRHE</sequence>
<organism evidence="2 3">
    <name type="scientific">Nocardioides currus</name>
    <dbReference type="NCBI Taxonomy" id="2133958"/>
    <lineage>
        <taxon>Bacteria</taxon>
        <taxon>Bacillati</taxon>
        <taxon>Actinomycetota</taxon>
        <taxon>Actinomycetes</taxon>
        <taxon>Propionibacteriales</taxon>
        <taxon>Nocardioidaceae</taxon>
        <taxon>Nocardioides</taxon>
    </lineage>
</organism>
<dbReference type="AlphaFoldDB" id="A0A2R7YW86"/>